<evidence type="ECO:0000313" key="1">
    <source>
        <dbReference type="EMBL" id="KAK2568999.1"/>
    </source>
</evidence>
<accession>A0AAD9VC81</accession>
<reference evidence="1" key="1">
    <citation type="journal article" date="2023" name="G3 (Bethesda)">
        <title>Whole genome assembly and annotation of the endangered Caribbean coral Acropora cervicornis.</title>
        <authorList>
            <person name="Selwyn J.D."/>
            <person name="Vollmer S.V."/>
        </authorList>
    </citation>
    <scope>NUCLEOTIDE SEQUENCE</scope>
    <source>
        <strain evidence="1">K2</strain>
    </source>
</reference>
<proteinExistence type="predicted"/>
<dbReference type="Proteomes" id="UP001249851">
    <property type="component" value="Unassembled WGS sequence"/>
</dbReference>
<dbReference type="EMBL" id="JARQWQ010000010">
    <property type="protein sequence ID" value="KAK2568999.1"/>
    <property type="molecule type" value="Genomic_DNA"/>
</dbReference>
<sequence>MFFQFRGLRLAEISTLPRSIVWEAHEISKELIKQKENSNLLSTESRHQRAVFRLATKLIQAARNSRLDSTGLRAYLLGLRNQFQKETIPDVEE</sequence>
<gene>
    <name evidence="1" type="ORF">P5673_005874</name>
</gene>
<organism evidence="1 2">
    <name type="scientific">Acropora cervicornis</name>
    <name type="common">Staghorn coral</name>
    <dbReference type="NCBI Taxonomy" id="6130"/>
    <lineage>
        <taxon>Eukaryota</taxon>
        <taxon>Metazoa</taxon>
        <taxon>Cnidaria</taxon>
        <taxon>Anthozoa</taxon>
        <taxon>Hexacorallia</taxon>
        <taxon>Scleractinia</taxon>
        <taxon>Astrocoeniina</taxon>
        <taxon>Acroporidae</taxon>
        <taxon>Acropora</taxon>
    </lineage>
</organism>
<reference evidence="1" key="2">
    <citation type="journal article" date="2023" name="Science">
        <title>Genomic signatures of disease resistance in endangered staghorn corals.</title>
        <authorList>
            <person name="Vollmer S.V."/>
            <person name="Selwyn J.D."/>
            <person name="Despard B.A."/>
            <person name="Roesel C.L."/>
        </authorList>
    </citation>
    <scope>NUCLEOTIDE SEQUENCE</scope>
    <source>
        <strain evidence="1">K2</strain>
    </source>
</reference>
<protein>
    <submittedName>
        <fullName evidence="1">MutS protein-like protein 4</fullName>
    </submittedName>
</protein>
<evidence type="ECO:0000313" key="2">
    <source>
        <dbReference type="Proteomes" id="UP001249851"/>
    </source>
</evidence>
<name>A0AAD9VC81_ACRCE</name>
<dbReference type="AlphaFoldDB" id="A0AAD9VC81"/>
<keyword evidence="2" id="KW-1185">Reference proteome</keyword>
<comment type="caution">
    <text evidence="1">The sequence shown here is derived from an EMBL/GenBank/DDBJ whole genome shotgun (WGS) entry which is preliminary data.</text>
</comment>